<organism evidence="9 11">
    <name type="scientific">Salinibacter ruber</name>
    <dbReference type="NCBI Taxonomy" id="146919"/>
    <lineage>
        <taxon>Bacteria</taxon>
        <taxon>Pseudomonadati</taxon>
        <taxon>Rhodothermota</taxon>
        <taxon>Rhodothermia</taxon>
        <taxon>Rhodothermales</taxon>
        <taxon>Salinibacteraceae</taxon>
        <taxon>Salinibacter</taxon>
    </lineage>
</organism>
<keyword evidence="7" id="KW-0627">Porphyrin biosynthesis</keyword>
<evidence type="ECO:0000256" key="1">
    <source>
        <dbReference type="ARBA" id="ARBA00005168"/>
    </source>
</evidence>
<dbReference type="PANTHER" id="PTHR10755:SF0">
    <property type="entry name" value="OXYGEN-DEPENDENT COPROPORPHYRINOGEN-III OXIDASE, MITOCHONDRIAL"/>
    <property type="match status" value="1"/>
</dbReference>
<comment type="subunit">
    <text evidence="3">Homodimer.</text>
</comment>
<dbReference type="AlphaFoldDB" id="A0A9X2QBH1"/>
<evidence type="ECO:0000313" key="11">
    <source>
        <dbReference type="Proteomes" id="UP001155057"/>
    </source>
</evidence>
<evidence type="ECO:0000256" key="3">
    <source>
        <dbReference type="ARBA" id="ARBA00011738"/>
    </source>
</evidence>
<dbReference type="InterPro" id="IPR036406">
    <property type="entry name" value="Coprogen_oxidase_aer_sf"/>
</dbReference>
<dbReference type="GO" id="GO:0005737">
    <property type="term" value="C:cytoplasm"/>
    <property type="evidence" value="ECO:0007669"/>
    <property type="project" value="TreeGrafter"/>
</dbReference>
<gene>
    <name evidence="9" type="ORF">GGP61_000888</name>
    <name evidence="8" type="ORF">GGP71_000969</name>
    <name evidence="10" type="ORF">GGP83_000722</name>
</gene>
<dbReference type="NCBIfam" id="NF003727">
    <property type="entry name" value="PRK05330.1"/>
    <property type="match status" value="1"/>
</dbReference>
<comment type="caution">
    <text evidence="9">The sequence shown here is derived from an EMBL/GenBank/DDBJ whole genome shotgun (WGS) entry which is preliminary data.</text>
</comment>
<dbReference type="EMBL" id="JANUBB010000002">
    <property type="protein sequence ID" value="MCS3950788.1"/>
    <property type="molecule type" value="Genomic_DNA"/>
</dbReference>
<evidence type="ECO:0000313" key="10">
    <source>
        <dbReference type="EMBL" id="MCS3950788.1"/>
    </source>
</evidence>
<dbReference type="SUPFAM" id="SSF102886">
    <property type="entry name" value="Coproporphyrinogen III oxidase"/>
    <property type="match status" value="1"/>
</dbReference>
<evidence type="ECO:0000256" key="4">
    <source>
        <dbReference type="ARBA" id="ARBA00012869"/>
    </source>
</evidence>
<keyword evidence="6" id="KW-0350">Heme biosynthesis</keyword>
<dbReference type="Proteomes" id="UP001155010">
    <property type="component" value="Unassembled WGS sequence"/>
</dbReference>
<dbReference type="Proteomes" id="UP001155027">
    <property type="component" value="Unassembled WGS sequence"/>
</dbReference>
<dbReference type="InterPro" id="IPR001260">
    <property type="entry name" value="Coprogen_oxidase_aer"/>
</dbReference>
<dbReference type="EMBL" id="JANUAU010000002">
    <property type="protein sequence ID" value="MCS3677062.1"/>
    <property type="molecule type" value="Genomic_DNA"/>
</dbReference>
<dbReference type="GO" id="GO:0006782">
    <property type="term" value="P:protoporphyrinogen IX biosynthetic process"/>
    <property type="evidence" value="ECO:0007669"/>
    <property type="project" value="TreeGrafter"/>
</dbReference>
<dbReference type="PANTHER" id="PTHR10755">
    <property type="entry name" value="COPROPORPHYRINOGEN III OXIDASE, MITOCHONDRIAL"/>
    <property type="match status" value="1"/>
</dbReference>
<dbReference type="PRINTS" id="PR00073">
    <property type="entry name" value="COPRGNOXDASE"/>
</dbReference>
<comment type="similarity">
    <text evidence="2">Belongs to the aerobic coproporphyrinogen-III oxidase family.</text>
</comment>
<sequence length="327" mass="37725">MGDDFDRLETLREDPRDDLPMAHRMKRFVEALQLRMTRAFDDLDPGASFEVDRWSRDEGGGGITAVIEGGDVFEKGGVNTSAVHGPLPERMAREFDVEEAPFYATGLSLVMHPRSPYVPTVHANFRYFALGDDLMNPVDQWFGGGADLTPYYPRLDDTQHFHRVWKEVCDRHEGADYAAFKDKCDDYFYLDHRDEARGVGGIFYDYLREDPEGLFFFTREAGRAFLESYLPIVKRRKDTAYGQQEKAYQRIRRGRYVEFNLVYDRGTKFGLESDGRTESILMSMPPQVQWPYDYTPEPGTPEADAQWYFTARDWLSVTEAEAPDSTT</sequence>
<dbReference type="EMBL" id="JANUAE010000002">
    <property type="protein sequence ID" value="MCS3709293.1"/>
    <property type="molecule type" value="Genomic_DNA"/>
</dbReference>
<dbReference type="Pfam" id="PF01218">
    <property type="entry name" value="Coprogen_oxidas"/>
    <property type="match status" value="1"/>
</dbReference>
<dbReference type="RefSeq" id="WP_112904167.1">
    <property type="nucleotide sequence ID" value="NZ_CALTSH010000030.1"/>
</dbReference>
<evidence type="ECO:0000256" key="2">
    <source>
        <dbReference type="ARBA" id="ARBA00010644"/>
    </source>
</evidence>
<name>A0A9X2QBH1_9BACT</name>
<dbReference type="EC" id="1.3.3.3" evidence="4"/>
<reference evidence="9" key="1">
    <citation type="submission" date="2022-08" db="EMBL/GenBank/DDBJ databases">
        <title>Genomic Encyclopedia of Type Strains, Phase V (KMG-V): Genome sequencing to study the core and pangenomes of soil and plant-associated prokaryotes.</title>
        <authorList>
            <person name="Whitman W."/>
        </authorList>
    </citation>
    <scope>NUCLEOTIDE SEQUENCE</scope>
    <source>
        <strain evidence="8">0</strain>
        <strain evidence="10">SP2017</strain>
        <strain evidence="9">SP3049</strain>
    </source>
</reference>
<dbReference type="Proteomes" id="UP001155057">
    <property type="component" value="Unassembled WGS sequence"/>
</dbReference>
<evidence type="ECO:0000313" key="8">
    <source>
        <dbReference type="EMBL" id="MCS3677062.1"/>
    </source>
</evidence>
<dbReference type="Gene3D" id="3.40.1500.10">
    <property type="entry name" value="Coproporphyrinogen III oxidase, aerobic"/>
    <property type="match status" value="1"/>
</dbReference>
<comment type="pathway">
    <text evidence="1">Porphyrin-containing compound metabolism; protoporphyrin-IX biosynthesis; protoporphyrinogen-IX from coproporphyrinogen-III (O2 route): step 1/1.</text>
</comment>
<evidence type="ECO:0000256" key="5">
    <source>
        <dbReference type="ARBA" id="ARBA00023002"/>
    </source>
</evidence>
<keyword evidence="5 9" id="KW-0560">Oxidoreductase</keyword>
<dbReference type="PIRSF" id="PIRSF000166">
    <property type="entry name" value="Coproporphyri_ox"/>
    <property type="match status" value="1"/>
</dbReference>
<evidence type="ECO:0000256" key="7">
    <source>
        <dbReference type="ARBA" id="ARBA00023244"/>
    </source>
</evidence>
<evidence type="ECO:0000313" key="9">
    <source>
        <dbReference type="EMBL" id="MCS3709293.1"/>
    </source>
</evidence>
<protein>
    <recommendedName>
        <fullName evidence="4">coproporphyrinogen oxidase</fullName>
        <ecNumber evidence="4">1.3.3.3</ecNumber>
    </recommendedName>
</protein>
<dbReference type="GO" id="GO:0004109">
    <property type="term" value="F:coproporphyrinogen oxidase activity"/>
    <property type="evidence" value="ECO:0007669"/>
    <property type="project" value="UniProtKB-EC"/>
</dbReference>
<proteinExistence type="inferred from homology"/>
<accession>A0A9X2QBH1</accession>
<evidence type="ECO:0000256" key="6">
    <source>
        <dbReference type="ARBA" id="ARBA00023133"/>
    </source>
</evidence>